<evidence type="ECO:0000256" key="10">
    <source>
        <dbReference type="ARBA" id="ARBA00023277"/>
    </source>
</evidence>
<protein>
    <recommendedName>
        <fullName evidence="5">UDP-glucose--hexose-1-phosphate uridylyltransferase</fullName>
        <ecNumber evidence="5">2.7.7.12</ecNumber>
    </recommendedName>
</protein>
<evidence type="ECO:0000256" key="2">
    <source>
        <dbReference type="ARBA" id="ARBA00004496"/>
    </source>
</evidence>
<keyword evidence="8 13" id="KW-0548">Nucleotidyltransferase</keyword>
<dbReference type="NCBIfam" id="NF003629">
    <property type="entry name" value="PRK05270.1-2"/>
    <property type="match status" value="1"/>
</dbReference>
<dbReference type="InterPro" id="IPR005850">
    <property type="entry name" value="GalP_Utransf_C"/>
</dbReference>
<evidence type="ECO:0000256" key="5">
    <source>
        <dbReference type="ARBA" id="ARBA00012384"/>
    </source>
</evidence>
<dbReference type="InterPro" id="IPR005849">
    <property type="entry name" value="GalP_Utransf_N"/>
</dbReference>
<dbReference type="UniPathway" id="UPA00214"/>
<dbReference type="PROSITE" id="PS01163">
    <property type="entry name" value="GAL_P_UDP_TRANSF_II"/>
    <property type="match status" value="1"/>
</dbReference>
<evidence type="ECO:0000259" key="12">
    <source>
        <dbReference type="Pfam" id="PF02744"/>
    </source>
</evidence>
<dbReference type="InterPro" id="IPR023425">
    <property type="entry name" value="GalP_uridyl_Trfase_II_CS"/>
</dbReference>
<comment type="pathway">
    <text evidence="3">Carbohydrate metabolism; galactose metabolism.</text>
</comment>
<dbReference type="Proteomes" id="UP000004968">
    <property type="component" value="Unassembled WGS sequence"/>
</dbReference>
<reference evidence="13 14" key="1">
    <citation type="submission" date="2010-01" db="EMBL/GenBank/DDBJ databases">
        <authorList>
            <person name="Weinstock G."/>
            <person name="Sodergren E."/>
            <person name="Clifton S."/>
            <person name="Fulton L."/>
            <person name="Fulton B."/>
            <person name="Courtney L."/>
            <person name="Fronick C."/>
            <person name="Harrison M."/>
            <person name="Strong C."/>
            <person name="Farmer C."/>
            <person name="Delahaunty K."/>
            <person name="Markovic C."/>
            <person name="Hall O."/>
            <person name="Minx P."/>
            <person name="Tomlinson C."/>
            <person name="Mitreva M."/>
            <person name="Nelson J."/>
            <person name="Hou S."/>
            <person name="Wollam A."/>
            <person name="Pepin K.H."/>
            <person name="Johnson M."/>
            <person name="Bhonagiri V."/>
            <person name="Nash W.E."/>
            <person name="Warren W."/>
            <person name="Chinwalla A."/>
            <person name="Mardis E.R."/>
            <person name="Wilson R.K."/>
        </authorList>
    </citation>
    <scope>NUCLEOTIDE SEQUENCE [LARGE SCALE GENOMIC DNA]</scope>
    <source>
        <strain evidence="13 14">DSM 13479</strain>
    </source>
</reference>
<dbReference type="Pfam" id="PF01087">
    <property type="entry name" value="GalP_UDP_transf"/>
    <property type="match status" value="1"/>
</dbReference>
<feature type="domain" description="Galactose-1-phosphate uridyl transferase N-terminal" evidence="11">
    <location>
        <begin position="50"/>
        <end position="262"/>
    </location>
</feature>
<dbReference type="Pfam" id="PF02744">
    <property type="entry name" value="GalP_UDP_tr_C"/>
    <property type="match status" value="1"/>
</dbReference>
<evidence type="ECO:0000256" key="6">
    <source>
        <dbReference type="ARBA" id="ARBA00022490"/>
    </source>
</evidence>
<comment type="similarity">
    <text evidence="4">Belongs to the galactose-1-phosphate uridylyltransferase type 2 family.</text>
</comment>
<dbReference type="PANTHER" id="PTHR39191">
    <property type="entry name" value="GALACTOSE-1-PHOSPHATE URIDYLYLTRANSFERASE"/>
    <property type="match status" value="1"/>
</dbReference>
<comment type="catalytic activity">
    <reaction evidence="1">
        <text>alpha-D-galactose 1-phosphate + UDP-alpha-D-glucose = alpha-D-glucose 1-phosphate + UDP-alpha-D-galactose</text>
        <dbReference type="Rhea" id="RHEA:13989"/>
        <dbReference type="ChEBI" id="CHEBI:58336"/>
        <dbReference type="ChEBI" id="CHEBI:58601"/>
        <dbReference type="ChEBI" id="CHEBI:58885"/>
        <dbReference type="ChEBI" id="CHEBI:66914"/>
        <dbReference type="EC" id="2.7.7.12"/>
    </reaction>
</comment>
<dbReference type="PIRSF" id="PIRSF006005">
    <property type="entry name" value="GalT_BS"/>
    <property type="match status" value="1"/>
</dbReference>
<evidence type="ECO:0000256" key="4">
    <source>
        <dbReference type="ARBA" id="ARBA00008706"/>
    </source>
</evidence>
<dbReference type="HAMAP" id="MF_00571">
    <property type="entry name" value="GalP_UDP_trans"/>
    <property type="match status" value="1"/>
</dbReference>
<evidence type="ECO:0000256" key="1">
    <source>
        <dbReference type="ARBA" id="ARBA00001107"/>
    </source>
</evidence>
<dbReference type="HOGENOM" id="CLU_509549_0_0_9"/>
<dbReference type="NCBIfam" id="TIGR01239">
    <property type="entry name" value="galT_2"/>
    <property type="match status" value="1"/>
</dbReference>
<dbReference type="GO" id="GO:0005737">
    <property type="term" value="C:cytoplasm"/>
    <property type="evidence" value="ECO:0007669"/>
    <property type="project" value="UniProtKB-SubCell"/>
</dbReference>
<keyword evidence="6" id="KW-0963">Cytoplasm</keyword>
<comment type="caution">
    <text evidence="13">The sequence shown here is derived from an EMBL/GenBank/DDBJ whole genome shotgun (WGS) entry which is preliminary data.</text>
</comment>
<evidence type="ECO:0000256" key="8">
    <source>
        <dbReference type="ARBA" id="ARBA00022695"/>
    </source>
</evidence>
<name>D3AMH9_9FIRM</name>
<evidence type="ECO:0000313" key="13">
    <source>
        <dbReference type="EMBL" id="EFC96970.1"/>
    </source>
</evidence>
<feature type="non-terminal residue" evidence="13">
    <location>
        <position position="1"/>
    </location>
</feature>
<keyword evidence="7 13" id="KW-0808">Transferase</keyword>
<dbReference type="AlphaFoldDB" id="D3AMH9"/>
<evidence type="ECO:0000259" key="11">
    <source>
        <dbReference type="Pfam" id="PF01087"/>
    </source>
</evidence>
<dbReference type="EC" id="2.7.7.12" evidence="5"/>
<comment type="subcellular location">
    <subcellularLocation>
        <location evidence="2">Cytoplasm</location>
    </subcellularLocation>
</comment>
<accession>D3AMH9</accession>
<feature type="domain" description="Galactose-1-phosphate uridyl transferase C-terminal" evidence="12">
    <location>
        <begin position="278"/>
        <end position="474"/>
    </location>
</feature>
<dbReference type="EMBL" id="ACIO01000462">
    <property type="protein sequence ID" value="EFC96970.1"/>
    <property type="molecule type" value="Genomic_DNA"/>
</dbReference>
<sequence length="534" mass="61642">YRKNKGYRIVLRVPSSYNRGNTVMKKTGGIGMIYEAIKKLVQYGMDTGLITEVDRIYATNQILDVMRMDEYEEPEGELSETDLESVLKELLDYAHETGVLPEDSITYRDLFDTKLMNCLMPRPGEIEKKFWDIYNGESPEAATDYYYNLSQDSDYIRRYRIKKDMRWVTATKYGDLDITVNLSKPEKDPKAIAAAKLAKQSGYPKCQLCMENEGYAGRTNHPARNNHRIIRLKINDSRWGFQYSPYVYYNEHCIVFNGQHIPMKIEKDTFVKLFDFVKLFPHYFLGSNADLPIVGGSILSHDHFQGGNYTFAMAKAPIEKYYEMEDFPGVEAGIVKWPMAVLRTRSKNPDDLIRLGDRVLQAWRGYTDEEAFIYAETGGEPHNTITPIARKKGDMYELDLVLRNNITTEEYPLGVYHPHQELHHIKKENIGLIEVMGLAVLPSRLKDELSLLAGYILEKKDIRSNEMIEKHADWVEEFLPNYPEITKETIDEILQKEVGLVFERVLEDAGVYKCDEKGRAAFGRFLHSTGFVEA</sequence>
<dbReference type="PANTHER" id="PTHR39191:SF1">
    <property type="entry name" value="DUF4922 DOMAIN-CONTAINING PROTEIN"/>
    <property type="match status" value="1"/>
</dbReference>
<evidence type="ECO:0000256" key="3">
    <source>
        <dbReference type="ARBA" id="ARBA00004947"/>
    </source>
</evidence>
<dbReference type="GO" id="GO:0008108">
    <property type="term" value="F:UDP-glucose:hexose-1-phosphate uridylyltransferase activity"/>
    <property type="evidence" value="ECO:0007669"/>
    <property type="project" value="UniProtKB-EC"/>
</dbReference>
<gene>
    <name evidence="13" type="primary">galT</name>
    <name evidence="13" type="ORF">CLOSTHATH_04829</name>
</gene>
<dbReference type="InterPro" id="IPR000766">
    <property type="entry name" value="GalP_uridyl_Trfase_II"/>
</dbReference>
<organism evidence="13 14">
    <name type="scientific">Hungatella hathewayi DSM 13479</name>
    <dbReference type="NCBI Taxonomy" id="566550"/>
    <lineage>
        <taxon>Bacteria</taxon>
        <taxon>Bacillati</taxon>
        <taxon>Bacillota</taxon>
        <taxon>Clostridia</taxon>
        <taxon>Lachnospirales</taxon>
        <taxon>Lachnospiraceae</taxon>
        <taxon>Hungatella</taxon>
    </lineage>
</organism>
<keyword evidence="10" id="KW-0119">Carbohydrate metabolism</keyword>
<proteinExistence type="inferred from homology"/>
<evidence type="ECO:0000256" key="7">
    <source>
        <dbReference type="ARBA" id="ARBA00022679"/>
    </source>
</evidence>
<evidence type="ECO:0000256" key="9">
    <source>
        <dbReference type="ARBA" id="ARBA00023144"/>
    </source>
</evidence>
<dbReference type="GO" id="GO:0006012">
    <property type="term" value="P:galactose metabolic process"/>
    <property type="evidence" value="ECO:0007669"/>
    <property type="project" value="UniProtKB-UniPathway"/>
</dbReference>
<keyword evidence="9" id="KW-0299">Galactose metabolism</keyword>
<evidence type="ECO:0000313" key="14">
    <source>
        <dbReference type="Proteomes" id="UP000004968"/>
    </source>
</evidence>